<comment type="caution">
    <text evidence="3">The sequence shown here is derived from an EMBL/GenBank/DDBJ whole genome shotgun (WGS) entry which is preliminary data.</text>
</comment>
<dbReference type="EC" id="1.20.4.4" evidence="3"/>
<dbReference type="GO" id="GO:0030612">
    <property type="term" value="F:arsenate reductase (thioredoxin) activity"/>
    <property type="evidence" value="ECO:0007669"/>
    <property type="project" value="UniProtKB-EC"/>
</dbReference>
<proteinExistence type="predicted"/>
<accession>A0ABW0P7F7</accession>
<keyword evidence="4" id="KW-1185">Reference proteome</keyword>
<dbReference type="RefSeq" id="WP_066723214.1">
    <property type="nucleotide sequence ID" value="NZ_JBHSLU010000082.1"/>
</dbReference>
<sequence>MTTSPLAVLFVCKGNHARSIMAEAIMRRMAGKFAVYSAGSQPRASINPFVVRLLKSLNHDVSDLRPKSWDAFSGPNAPQLDFVFTLSETAANAVPPAWPGNPVTALWTLPDPAAHEGDDVQKALAFADAYRMLNNRISLFASLPLATLKGMALQHRLDAIGKDTSRADPLQRDDAA</sequence>
<dbReference type="Proteomes" id="UP001596060">
    <property type="component" value="Unassembled WGS sequence"/>
</dbReference>
<dbReference type="CDD" id="cd16345">
    <property type="entry name" value="LMWP_ArsC"/>
    <property type="match status" value="1"/>
</dbReference>
<name>A0ABW0P7F7_9HYPH</name>
<dbReference type="Gene3D" id="3.40.50.2300">
    <property type="match status" value="1"/>
</dbReference>
<reference evidence="4" key="1">
    <citation type="journal article" date="2019" name="Int. J. Syst. Evol. Microbiol.">
        <title>The Global Catalogue of Microorganisms (GCM) 10K type strain sequencing project: providing services to taxonomists for standard genome sequencing and annotation.</title>
        <authorList>
            <consortium name="The Broad Institute Genomics Platform"/>
            <consortium name="The Broad Institute Genome Sequencing Center for Infectious Disease"/>
            <person name="Wu L."/>
            <person name="Ma J."/>
        </authorList>
    </citation>
    <scope>NUCLEOTIDE SEQUENCE [LARGE SCALE GENOMIC DNA]</scope>
    <source>
        <strain evidence="4">CCUG 43117</strain>
    </source>
</reference>
<feature type="domain" description="Phosphotyrosine protein phosphatase I" evidence="2">
    <location>
        <begin position="6"/>
        <end position="143"/>
    </location>
</feature>
<gene>
    <name evidence="3" type="ORF">ACFPN9_23905</name>
</gene>
<evidence type="ECO:0000313" key="3">
    <source>
        <dbReference type="EMBL" id="MFC5508293.1"/>
    </source>
</evidence>
<dbReference type="PANTHER" id="PTHR43428">
    <property type="entry name" value="ARSENATE REDUCTASE"/>
    <property type="match status" value="1"/>
</dbReference>
<dbReference type="SUPFAM" id="SSF52788">
    <property type="entry name" value="Phosphotyrosine protein phosphatases I"/>
    <property type="match status" value="1"/>
</dbReference>
<dbReference type="EMBL" id="JBHSLU010000082">
    <property type="protein sequence ID" value="MFC5508293.1"/>
    <property type="molecule type" value="Genomic_DNA"/>
</dbReference>
<evidence type="ECO:0000259" key="2">
    <source>
        <dbReference type="SMART" id="SM00226"/>
    </source>
</evidence>
<dbReference type="InterPro" id="IPR036196">
    <property type="entry name" value="Ptyr_pPase_sf"/>
</dbReference>
<dbReference type="Pfam" id="PF01451">
    <property type="entry name" value="LMWPc"/>
    <property type="match status" value="1"/>
</dbReference>
<protein>
    <submittedName>
        <fullName evidence="3">Arsenate reductase ArsC</fullName>
        <ecNumber evidence="3">1.20.4.4</ecNumber>
    </submittedName>
</protein>
<keyword evidence="3" id="KW-0560">Oxidoreductase</keyword>
<dbReference type="InterPro" id="IPR023485">
    <property type="entry name" value="Ptyr_pPase"/>
</dbReference>
<evidence type="ECO:0000256" key="1">
    <source>
        <dbReference type="ARBA" id="ARBA00022849"/>
    </source>
</evidence>
<keyword evidence="1" id="KW-0059">Arsenical resistance</keyword>
<dbReference type="PANTHER" id="PTHR43428:SF1">
    <property type="entry name" value="ARSENATE REDUCTASE"/>
    <property type="match status" value="1"/>
</dbReference>
<dbReference type="SMART" id="SM00226">
    <property type="entry name" value="LMWPc"/>
    <property type="match status" value="1"/>
</dbReference>
<organism evidence="3 4">
    <name type="scientific">Bosea massiliensis</name>
    <dbReference type="NCBI Taxonomy" id="151419"/>
    <lineage>
        <taxon>Bacteria</taxon>
        <taxon>Pseudomonadati</taxon>
        <taxon>Pseudomonadota</taxon>
        <taxon>Alphaproteobacteria</taxon>
        <taxon>Hyphomicrobiales</taxon>
        <taxon>Boseaceae</taxon>
        <taxon>Bosea</taxon>
    </lineage>
</organism>
<evidence type="ECO:0000313" key="4">
    <source>
        <dbReference type="Proteomes" id="UP001596060"/>
    </source>
</evidence>